<dbReference type="InterPro" id="IPR039426">
    <property type="entry name" value="TonB-dep_rcpt-like"/>
</dbReference>
<evidence type="ECO:0000256" key="1">
    <source>
        <dbReference type="ARBA" id="ARBA00004571"/>
    </source>
</evidence>
<dbReference type="InterPro" id="IPR012910">
    <property type="entry name" value="Plug_dom"/>
</dbReference>
<keyword evidence="5" id="KW-0732">Signal</keyword>
<dbReference type="GO" id="GO:0015344">
    <property type="term" value="F:siderophore uptake transmembrane transporter activity"/>
    <property type="evidence" value="ECO:0007669"/>
    <property type="project" value="TreeGrafter"/>
</dbReference>
<keyword evidence="7 8" id="KW-0998">Cell outer membrane</keyword>
<dbReference type="Proteomes" id="UP000192610">
    <property type="component" value="Unassembled WGS sequence"/>
</dbReference>
<dbReference type="STRING" id="354355.SAMN05660816_04694"/>
<evidence type="ECO:0000256" key="7">
    <source>
        <dbReference type="ARBA" id="ARBA00023237"/>
    </source>
</evidence>
<dbReference type="InterPro" id="IPR037066">
    <property type="entry name" value="Plug_dom_sf"/>
</dbReference>
<keyword evidence="2 8" id="KW-0813">Transport</keyword>
<feature type="domain" description="Secretin/TonB short N-terminal" evidence="10">
    <location>
        <begin position="69"/>
        <end position="121"/>
    </location>
</feature>
<dbReference type="RefSeq" id="WP_081197872.1">
    <property type="nucleotide sequence ID" value="NZ_FOCZ01000009.1"/>
</dbReference>
<dbReference type="InterPro" id="IPR008969">
    <property type="entry name" value="CarboxyPept-like_regulatory"/>
</dbReference>
<protein>
    <submittedName>
        <fullName evidence="11">SusC/RagA family TonB-linked outer membrane protein</fullName>
    </submittedName>
</protein>
<dbReference type="NCBIfam" id="TIGR04056">
    <property type="entry name" value="OMP_RagA_SusC"/>
    <property type="match status" value="1"/>
</dbReference>
<dbReference type="InterPro" id="IPR023996">
    <property type="entry name" value="TonB-dep_OMP_SusC/RagA"/>
</dbReference>
<keyword evidence="6 8" id="KW-0472">Membrane</keyword>
<evidence type="ECO:0000259" key="10">
    <source>
        <dbReference type="SMART" id="SM00965"/>
    </source>
</evidence>
<comment type="subcellular location">
    <subcellularLocation>
        <location evidence="1 8">Cell outer membrane</location>
        <topology evidence="1 8">Multi-pass membrane protein</topology>
    </subcellularLocation>
</comment>
<keyword evidence="4 8" id="KW-0812">Transmembrane</keyword>
<feature type="transmembrane region" description="Helical" evidence="9">
    <location>
        <begin position="21"/>
        <end position="43"/>
    </location>
</feature>
<comment type="caution">
    <text evidence="11">The sequence shown here is derived from an EMBL/GenBank/DDBJ whole genome shotgun (WGS) entry which is preliminary data.</text>
</comment>
<dbReference type="PANTHER" id="PTHR30069">
    <property type="entry name" value="TONB-DEPENDENT OUTER MEMBRANE RECEPTOR"/>
    <property type="match status" value="1"/>
</dbReference>
<evidence type="ECO:0000256" key="5">
    <source>
        <dbReference type="ARBA" id="ARBA00022729"/>
    </source>
</evidence>
<proteinExistence type="inferred from homology"/>
<dbReference type="Gene3D" id="2.170.130.10">
    <property type="entry name" value="TonB-dependent receptor, plug domain"/>
    <property type="match status" value="1"/>
</dbReference>
<keyword evidence="9" id="KW-1133">Transmembrane helix</keyword>
<dbReference type="Pfam" id="PF13715">
    <property type="entry name" value="CarbopepD_reg_2"/>
    <property type="match status" value="1"/>
</dbReference>
<dbReference type="InterPro" id="IPR011662">
    <property type="entry name" value="Secretin/TonB_short_N"/>
</dbReference>
<evidence type="ECO:0000256" key="9">
    <source>
        <dbReference type="SAM" id="Phobius"/>
    </source>
</evidence>
<keyword evidence="12" id="KW-1185">Reference proteome</keyword>
<dbReference type="SUPFAM" id="SSF56935">
    <property type="entry name" value="Porins"/>
    <property type="match status" value="1"/>
</dbReference>
<dbReference type="EMBL" id="LVXG01000007">
    <property type="protein sequence ID" value="OQP52777.1"/>
    <property type="molecule type" value="Genomic_DNA"/>
</dbReference>
<dbReference type="InterPro" id="IPR036942">
    <property type="entry name" value="Beta-barrel_TonB_sf"/>
</dbReference>
<evidence type="ECO:0000256" key="8">
    <source>
        <dbReference type="PROSITE-ProRule" id="PRU01360"/>
    </source>
</evidence>
<dbReference type="GO" id="GO:0009279">
    <property type="term" value="C:cell outer membrane"/>
    <property type="evidence" value="ECO:0007669"/>
    <property type="project" value="UniProtKB-SubCell"/>
</dbReference>
<evidence type="ECO:0000256" key="3">
    <source>
        <dbReference type="ARBA" id="ARBA00022452"/>
    </source>
</evidence>
<dbReference type="Pfam" id="PF07715">
    <property type="entry name" value="Plug"/>
    <property type="match status" value="1"/>
</dbReference>
<evidence type="ECO:0000313" key="12">
    <source>
        <dbReference type="Proteomes" id="UP000192610"/>
    </source>
</evidence>
<sequence length="1158" mass="128197">MYLIHCLHRYLRKIKVGRKELIVMNYLTIFLLATCLHLTAGVYSQKVTLSGENISLKVVFKEIKKQTGYTFVYREVLLQRAGKVNINVKNASITQVLDICFRNQPLSYSIINNNIVVVKEAVVATPPQIVAVEKPVIQKAPPVKITGVILAENGTPLQNANVSEKGKLNSVMSKADGSFTMMVEGPQSVLVISYVGFDDKLVPVGDQTEFTIKLSTTQAPMEEQVVVGYGTSKKATVTGALEPVANKTFDSRAVTNPALALQGTTPGLVVTRTSSRPGNEDLALQIRGATSVSGGAPLIVVDGIPVASQNAFFTMNPDDIESVNVLKDGMAAIFGSRAANGVILVTTKRGKGKTRIEYGFNARVNTIGIKSPTTDMKQFAQMWLNAYNEDTYKTTKNWGDIANLQKIAQGQEGIYHTTAWGDVFVADANRFDEMFQPRVSQQHNLSIAGSSEKSGYRLSAGYADNQGPLAVAYDGNKQYNLRLNYDYKLAERVKLQTGITYQKDITSSPSQGLREDLVSYDPPFFPAKNPFGEWYANFNNQGTRNATAAATDGGRNTVGNDLVRVDVKGTAELIKGLELEGTASIQSSNYRLDNYQLTVPLYQWDGTLSQFNINPTSNIRAESDNSLYQNYIALLRYTFTFGGHRIIAMGGINAEKTDYKDLYGYRTNIGSDGVYDLNLGGKDLVEANGGRGSYGLYSYIGRLNYSFRGKYLVEMLGRRDGSSRFAPGHKWSNFYNASAGWVVTNENFIRDLNLYPLNYLKIRGGYGIMGNNVNIDMYDYISDVVIGNSLFGSTPGIQSAAGLARNGLTSLDRTWEKVKMANIGVDLVMLNNRLTGRFDVYKKKNDGMMIQVVYPGVLGGQAPQTNSGVLEVWGWEAAIGWRDKIGENFSWNASFNVSDSRNKLTQFDGALLPTAGLNSTIIGKPLNSWYMYQTKGFFTDQKTVDLFYNKYTADAQGNVPTRDGKVDLRPGDTRKADVNKDNKIDQSDVSYKGDAAPHYTFGLNLGAAWKGIDFSAFLQGVGQQYIERSGYLAYPFAVDYSNLNSKFLGNTWTEDNTGAKFPRLTIQKDRAEWNYLHNDFMLQNNKYVRLKSLIVGYTLPQTLSERAHLERVRVYFSGNDLWEWSSLKDGFDPEQGANSGLNGYPFMRTWSFGVNLGL</sequence>
<gene>
    <name evidence="11" type="ORF">A4H97_24035</name>
</gene>
<dbReference type="Pfam" id="PF07660">
    <property type="entry name" value="STN"/>
    <property type="match status" value="1"/>
</dbReference>
<evidence type="ECO:0000313" key="11">
    <source>
        <dbReference type="EMBL" id="OQP52777.1"/>
    </source>
</evidence>
<evidence type="ECO:0000256" key="2">
    <source>
        <dbReference type="ARBA" id="ARBA00022448"/>
    </source>
</evidence>
<organism evidence="11 12">
    <name type="scientific">Niastella yeongjuensis</name>
    <dbReference type="NCBI Taxonomy" id="354355"/>
    <lineage>
        <taxon>Bacteria</taxon>
        <taxon>Pseudomonadati</taxon>
        <taxon>Bacteroidota</taxon>
        <taxon>Chitinophagia</taxon>
        <taxon>Chitinophagales</taxon>
        <taxon>Chitinophagaceae</taxon>
        <taxon>Niastella</taxon>
    </lineage>
</organism>
<comment type="similarity">
    <text evidence="8">Belongs to the TonB-dependent receptor family.</text>
</comment>
<dbReference type="AlphaFoldDB" id="A0A1V9F3D1"/>
<dbReference type="SUPFAM" id="SSF49464">
    <property type="entry name" value="Carboxypeptidase regulatory domain-like"/>
    <property type="match status" value="1"/>
</dbReference>
<dbReference type="GO" id="GO:0044718">
    <property type="term" value="P:siderophore transmembrane transport"/>
    <property type="evidence" value="ECO:0007669"/>
    <property type="project" value="TreeGrafter"/>
</dbReference>
<dbReference type="NCBIfam" id="TIGR04057">
    <property type="entry name" value="SusC_RagA_signa"/>
    <property type="match status" value="1"/>
</dbReference>
<dbReference type="OrthoDB" id="899266at2"/>
<dbReference type="PANTHER" id="PTHR30069:SF29">
    <property type="entry name" value="HEMOGLOBIN AND HEMOGLOBIN-HAPTOGLOBIN-BINDING PROTEIN 1-RELATED"/>
    <property type="match status" value="1"/>
</dbReference>
<accession>A0A1V9F3D1</accession>
<keyword evidence="3 8" id="KW-1134">Transmembrane beta strand</keyword>
<dbReference type="PROSITE" id="PS52016">
    <property type="entry name" value="TONB_DEPENDENT_REC_3"/>
    <property type="match status" value="1"/>
</dbReference>
<reference evidence="12" key="1">
    <citation type="submission" date="2016-04" db="EMBL/GenBank/DDBJ databases">
        <authorList>
            <person name="Chen L."/>
            <person name="Zhuang W."/>
            <person name="Wang G."/>
        </authorList>
    </citation>
    <scope>NUCLEOTIDE SEQUENCE [LARGE SCALE GENOMIC DNA]</scope>
    <source>
        <strain evidence="12">17621</strain>
    </source>
</reference>
<evidence type="ECO:0000256" key="4">
    <source>
        <dbReference type="ARBA" id="ARBA00022692"/>
    </source>
</evidence>
<name>A0A1V9F3D1_9BACT</name>
<dbReference type="SMART" id="SM00965">
    <property type="entry name" value="STN"/>
    <property type="match status" value="1"/>
</dbReference>
<dbReference type="InterPro" id="IPR023997">
    <property type="entry name" value="TonB-dep_OMP_SusC/RagA_CS"/>
</dbReference>
<evidence type="ECO:0000256" key="6">
    <source>
        <dbReference type="ARBA" id="ARBA00023136"/>
    </source>
</evidence>
<dbReference type="Gene3D" id="2.40.170.20">
    <property type="entry name" value="TonB-dependent receptor, beta-barrel domain"/>
    <property type="match status" value="1"/>
</dbReference>